<keyword evidence="5 6" id="KW-0472">Membrane</keyword>
<feature type="transmembrane region" description="Helical" evidence="6">
    <location>
        <begin position="778"/>
        <end position="797"/>
    </location>
</feature>
<gene>
    <name evidence="8" type="ORF">HNR40_005767</name>
</gene>
<evidence type="ECO:0000256" key="2">
    <source>
        <dbReference type="ARBA" id="ARBA00022475"/>
    </source>
</evidence>
<keyword evidence="2" id="KW-1003">Cell membrane</keyword>
<dbReference type="RefSeq" id="WP_184966640.1">
    <property type="nucleotide sequence ID" value="NZ_JACHIN010000008.1"/>
</dbReference>
<dbReference type="EMBL" id="JACHIN010000008">
    <property type="protein sequence ID" value="MBB5080280.1"/>
    <property type="molecule type" value="Genomic_DNA"/>
</dbReference>
<reference evidence="8 9" key="1">
    <citation type="submission" date="2020-08" db="EMBL/GenBank/DDBJ databases">
        <title>Genomic Encyclopedia of Type Strains, Phase IV (KMG-IV): sequencing the most valuable type-strain genomes for metagenomic binning, comparative biology and taxonomic classification.</title>
        <authorList>
            <person name="Goeker M."/>
        </authorList>
    </citation>
    <scope>NUCLEOTIDE SEQUENCE [LARGE SCALE GENOMIC DNA]</scope>
    <source>
        <strain evidence="8 9">DSM 45385</strain>
    </source>
</reference>
<organism evidence="8 9">
    <name type="scientific">Nonomuraea endophytica</name>
    <dbReference type="NCBI Taxonomy" id="714136"/>
    <lineage>
        <taxon>Bacteria</taxon>
        <taxon>Bacillati</taxon>
        <taxon>Actinomycetota</taxon>
        <taxon>Actinomycetes</taxon>
        <taxon>Streptosporangiales</taxon>
        <taxon>Streptosporangiaceae</taxon>
        <taxon>Nonomuraea</taxon>
    </lineage>
</organism>
<proteinExistence type="predicted"/>
<keyword evidence="3 6" id="KW-0812">Transmembrane</keyword>
<feature type="transmembrane region" description="Helical" evidence="6">
    <location>
        <begin position="503"/>
        <end position="527"/>
    </location>
</feature>
<feature type="domain" description="ABC3 transporter permease C-terminal" evidence="7">
    <location>
        <begin position="735"/>
        <end position="837"/>
    </location>
</feature>
<name>A0A7W8A652_9ACTN</name>
<evidence type="ECO:0000256" key="6">
    <source>
        <dbReference type="SAM" id="Phobius"/>
    </source>
</evidence>
<feature type="transmembrane region" description="Helical" evidence="6">
    <location>
        <begin position="722"/>
        <end position="745"/>
    </location>
</feature>
<dbReference type="AlphaFoldDB" id="A0A7W8A652"/>
<evidence type="ECO:0000313" key="9">
    <source>
        <dbReference type="Proteomes" id="UP000568380"/>
    </source>
</evidence>
<comment type="subcellular location">
    <subcellularLocation>
        <location evidence="1">Cell membrane</location>
        <topology evidence="1">Multi-pass membrane protein</topology>
    </subcellularLocation>
</comment>
<dbReference type="Proteomes" id="UP000568380">
    <property type="component" value="Unassembled WGS sequence"/>
</dbReference>
<sequence length="855" mass="90256">MNPLRLARTHAGALAVLAALVAAAALLVAALPKMMEAAYDRAFAHSVGSASADWTDLTVEYSTQDNPPEHRTAEDFARRDTRLREILPPDLRRMVGPGHQRASTFNLPVMKGPMADGPLFVDPTWVSGVEQRIRYVAGRPPGKSDGRRFELAVVRSAAEAMNIRVGTRLQLGTVGVIDATVTGLFDVVDPADRFWDHNRAVRAVNRVPLPGSDIYELHVDALISPESLPVLGGGERQLRYAWVIPLDTSKVTAREAPALPAAIAEYERLTGVEAADPWNRYVLDTRFPELLGRFLGELATAQTVMTVVLGGLLAVSLCVVLLAVQLMVERTDRALALARARGGSLRQVAGAGTGLVALATLPAALGGYGLSYAVPGPLTPIVHAGPALISVAVVAGAAALLAVRHRAPLHERRADVVAARLSPARITVEAAVVALALGGAFLLRLRGLAVGDPFLVLVPFGLTVAVAVITVRCYPFPLRLLVRLAARRRRAVPFLGLTLAARARSFSVLPVLVLLPALAVSVFSAVIASGISTAQEHVAWNEVGAHARLQAAGVFSPEAVERVRRVPGVKRVVPAQIATVRIAERHPTLVAIDLEAYRAIVAGTPLRPPGPLRDGPGIPALVPPDQVVPELTVTWNVQVKLRPQGSVTSFPGLGDLREFVVTPLDVRARMGREVEITTLFVQGDGVAAADLAEAAGAGVRVRTFGDALRAIEDEPLTATVQVVFRVVTLALGGYALAAVVLALVVGARERARALSFLRTLGLSAGQARRLTVLEVTPMILLTALAGLGLGLGLEPALGPAIDLSAYAGGAAVAGTEVWWPLLLAATLALVSVLGVYIHIWLGRRAVVGAILRVNE</sequence>
<feature type="transmembrane region" description="Helical" evidence="6">
    <location>
        <begin position="817"/>
        <end position="841"/>
    </location>
</feature>
<evidence type="ECO:0000256" key="5">
    <source>
        <dbReference type="ARBA" id="ARBA00023136"/>
    </source>
</evidence>
<feature type="transmembrane region" description="Helical" evidence="6">
    <location>
        <begin position="381"/>
        <end position="403"/>
    </location>
</feature>
<accession>A0A7W8A652</accession>
<feature type="transmembrane region" description="Helical" evidence="6">
    <location>
        <begin position="304"/>
        <end position="328"/>
    </location>
</feature>
<evidence type="ECO:0000256" key="4">
    <source>
        <dbReference type="ARBA" id="ARBA00022989"/>
    </source>
</evidence>
<dbReference type="Pfam" id="PF02687">
    <property type="entry name" value="FtsX"/>
    <property type="match status" value="1"/>
</dbReference>
<dbReference type="GO" id="GO:0005886">
    <property type="term" value="C:plasma membrane"/>
    <property type="evidence" value="ECO:0007669"/>
    <property type="project" value="UniProtKB-SubCell"/>
</dbReference>
<keyword evidence="4 6" id="KW-1133">Transmembrane helix</keyword>
<evidence type="ECO:0000259" key="7">
    <source>
        <dbReference type="Pfam" id="PF02687"/>
    </source>
</evidence>
<comment type="caution">
    <text evidence="8">The sequence shown here is derived from an EMBL/GenBank/DDBJ whole genome shotgun (WGS) entry which is preliminary data.</text>
</comment>
<evidence type="ECO:0000256" key="1">
    <source>
        <dbReference type="ARBA" id="ARBA00004651"/>
    </source>
</evidence>
<evidence type="ECO:0000256" key="3">
    <source>
        <dbReference type="ARBA" id="ARBA00022692"/>
    </source>
</evidence>
<feature type="transmembrane region" description="Helical" evidence="6">
    <location>
        <begin position="348"/>
        <end position="369"/>
    </location>
</feature>
<evidence type="ECO:0000313" key="8">
    <source>
        <dbReference type="EMBL" id="MBB5080280.1"/>
    </source>
</evidence>
<dbReference type="InterPro" id="IPR003838">
    <property type="entry name" value="ABC3_permease_C"/>
</dbReference>
<feature type="transmembrane region" description="Helical" evidence="6">
    <location>
        <begin position="455"/>
        <end position="482"/>
    </location>
</feature>
<keyword evidence="9" id="KW-1185">Reference proteome</keyword>
<feature type="transmembrane region" description="Helical" evidence="6">
    <location>
        <begin position="424"/>
        <end position="443"/>
    </location>
</feature>
<protein>
    <submittedName>
        <fullName evidence="8">Putative ABC transport system permease protein</fullName>
    </submittedName>
</protein>